<accession>A0A2Z7AYU6</accession>
<feature type="region of interest" description="Disordered" evidence="1">
    <location>
        <begin position="248"/>
        <end position="308"/>
    </location>
</feature>
<feature type="compositionally biased region" description="Gly residues" evidence="1">
    <location>
        <begin position="268"/>
        <end position="280"/>
    </location>
</feature>
<evidence type="ECO:0000256" key="1">
    <source>
        <dbReference type="SAM" id="MobiDB-lite"/>
    </source>
</evidence>
<keyword evidence="3" id="KW-1185">Reference proteome</keyword>
<dbReference type="AlphaFoldDB" id="A0A2Z7AYU6"/>
<dbReference type="Proteomes" id="UP000250235">
    <property type="component" value="Unassembled WGS sequence"/>
</dbReference>
<name>A0A2Z7AYU6_9LAMI</name>
<sequence>MLNRKFLEARHKHFESGTPTSAIDLQVLDLLSEAHSISLINLLEQLRQHRLKWTRPSTSKLFRGTDVQSGGVHSQFYPSVQSTSWPDIQIISSSSSYDSSTSSSSESSTSFSSRSSIDSPMQFTEDIPQTSLPTDVAPPTDYTESISQLQAFIDKIQFEQVQTRDDVDELKAALSSKITGLEMPFAHSSTHQERIFRAQIYDVRQEIQNQKASLSQDLNAFRLETQEGLNTLIAQLSEIIAYINRGHDDKNGEESIRGPPPEARSRPSGGGSSRPGGGGSSSEPPRKRGSGSYRGRGSRSSGFGRWFR</sequence>
<evidence type="ECO:0000313" key="3">
    <source>
        <dbReference type="Proteomes" id="UP000250235"/>
    </source>
</evidence>
<protein>
    <submittedName>
        <fullName evidence="2">Protein tipD</fullName>
    </submittedName>
</protein>
<feature type="compositionally biased region" description="Low complexity" evidence="1">
    <location>
        <begin position="95"/>
        <end position="119"/>
    </location>
</feature>
<feature type="compositionally biased region" description="Low complexity" evidence="1">
    <location>
        <begin position="290"/>
        <end position="308"/>
    </location>
</feature>
<reference evidence="2 3" key="1">
    <citation type="journal article" date="2015" name="Proc. Natl. Acad. Sci. U.S.A.">
        <title>The resurrection genome of Boea hygrometrica: A blueprint for survival of dehydration.</title>
        <authorList>
            <person name="Xiao L."/>
            <person name="Yang G."/>
            <person name="Zhang L."/>
            <person name="Yang X."/>
            <person name="Zhao S."/>
            <person name="Ji Z."/>
            <person name="Zhou Q."/>
            <person name="Hu M."/>
            <person name="Wang Y."/>
            <person name="Chen M."/>
            <person name="Xu Y."/>
            <person name="Jin H."/>
            <person name="Xiao X."/>
            <person name="Hu G."/>
            <person name="Bao F."/>
            <person name="Hu Y."/>
            <person name="Wan P."/>
            <person name="Li L."/>
            <person name="Deng X."/>
            <person name="Kuang T."/>
            <person name="Xiang C."/>
            <person name="Zhu J.K."/>
            <person name="Oliver M.J."/>
            <person name="He Y."/>
        </authorList>
    </citation>
    <scope>NUCLEOTIDE SEQUENCE [LARGE SCALE GENOMIC DNA]</scope>
    <source>
        <strain evidence="3">cv. XS01</strain>
    </source>
</reference>
<evidence type="ECO:0000313" key="2">
    <source>
        <dbReference type="EMBL" id="KZV26526.1"/>
    </source>
</evidence>
<dbReference type="EMBL" id="KV011210">
    <property type="protein sequence ID" value="KZV26526.1"/>
    <property type="molecule type" value="Genomic_DNA"/>
</dbReference>
<gene>
    <name evidence="2" type="ORF">F511_18878</name>
</gene>
<feature type="region of interest" description="Disordered" evidence="1">
    <location>
        <begin position="95"/>
        <end position="135"/>
    </location>
</feature>
<proteinExistence type="predicted"/>
<organism evidence="2 3">
    <name type="scientific">Dorcoceras hygrometricum</name>
    <dbReference type="NCBI Taxonomy" id="472368"/>
    <lineage>
        <taxon>Eukaryota</taxon>
        <taxon>Viridiplantae</taxon>
        <taxon>Streptophyta</taxon>
        <taxon>Embryophyta</taxon>
        <taxon>Tracheophyta</taxon>
        <taxon>Spermatophyta</taxon>
        <taxon>Magnoliopsida</taxon>
        <taxon>eudicotyledons</taxon>
        <taxon>Gunneridae</taxon>
        <taxon>Pentapetalae</taxon>
        <taxon>asterids</taxon>
        <taxon>lamiids</taxon>
        <taxon>Lamiales</taxon>
        <taxon>Gesneriaceae</taxon>
        <taxon>Didymocarpoideae</taxon>
        <taxon>Trichosporeae</taxon>
        <taxon>Loxocarpinae</taxon>
        <taxon>Dorcoceras</taxon>
    </lineage>
</organism>